<dbReference type="PANTHER" id="PTHR35040:SF9">
    <property type="entry name" value="4-LIKE CELL SURFACE PROTEIN, PUTATIVE (AFU_ORTHOLOGUE AFUA_4G14080)-RELATED"/>
    <property type="match status" value="1"/>
</dbReference>
<evidence type="ECO:0000313" key="2">
    <source>
        <dbReference type="EMBL" id="USW48929.1"/>
    </source>
</evidence>
<gene>
    <name evidence="2" type="ORF">Slin15195_G022480</name>
</gene>
<proteinExistence type="predicted"/>
<keyword evidence="3" id="KW-1185">Reference proteome</keyword>
<feature type="transmembrane region" description="Helical" evidence="1">
    <location>
        <begin position="20"/>
        <end position="41"/>
    </location>
</feature>
<dbReference type="InterPro" id="IPR021986">
    <property type="entry name" value="Spherulin4"/>
</dbReference>
<reference evidence="2" key="1">
    <citation type="submission" date="2022-06" db="EMBL/GenBank/DDBJ databases">
        <title>Complete genome sequences of two strains of the flax pathogen Septoria linicola.</title>
        <authorList>
            <person name="Lapalu N."/>
            <person name="Simon A."/>
            <person name="Demenou B."/>
            <person name="Paumier D."/>
            <person name="Guillot M.-P."/>
            <person name="Gout L."/>
            <person name="Valade R."/>
        </authorList>
    </citation>
    <scope>NUCLEOTIDE SEQUENCE</scope>
    <source>
        <strain evidence="2">SE15195</strain>
    </source>
</reference>
<keyword evidence="1" id="KW-1133">Transmembrane helix</keyword>
<dbReference type="EMBL" id="CP099419">
    <property type="protein sequence ID" value="USW48929.1"/>
    <property type="molecule type" value="Genomic_DNA"/>
</dbReference>
<sequence length="301" mass="33724">MEAPRFVLGRQRQKSKRLCWTAGIVTLCVLILIIVPTAVVVSRNKREYPDGVPAKVLIPLYEYPETPYAWDPLYEAINSTTDLDFVVIINPDSGPGSKDSSPPADFVPQIQKLNSLPNVQTVGYDVGTGYGSRPVGEIVRDIETYSSWSSMNDSLAMHGVFFDEAVYKYSEDNFQHLSSINAFAKNSTGIREPHTVIHNPGVVPDTRLNFNTTDITVIFEESLKKYRKLQNSLQEWPLDRANTAYMVHSAASAELKQLVPEMSYRAKHLFVTNNKMDFYGSFGSDWQKFVAAVPTNNTTAT</sequence>
<protein>
    <submittedName>
        <fullName evidence="2">Spherulation-specific family 4</fullName>
    </submittedName>
</protein>
<dbReference type="Pfam" id="PF12138">
    <property type="entry name" value="Spherulin4"/>
    <property type="match status" value="1"/>
</dbReference>
<name>A0A9Q9EGH6_9PEZI</name>
<keyword evidence="1" id="KW-0472">Membrane</keyword>
<dbReference type="PANTHER" id="PTHR35040">
    <property type="match status" value="1"/>
</dbReference>
<organism evidence="2 3">
    <name type="scientific">Septoria linicola</name>
    <dbReference type="NCBI Taxonomy" id="215465"/>
    <lineage>
        <taxon>Eukaryota</taxon>
        <taxon>Fungi</taxon>
        <taxon>Dikarya</taxon>
        <taxon>Ascomycota</taxon>
        <taxon>Pezizomycotina</taxon>
        <taxon>Dothideomycetes</taxon>
        <taxon>Dothideomycetidae</taxon>
        <taxon>Mycosphaerellales</taxon>
        <taxon>Mycosphaerellaceae</taxon>
        <taxon>Septoria</taxon>
    </lineage>
</organism>
<dbReference type="Proteomes" id="UP001056384">
    <property type="component" value="Chromosome 2"/>
</dbReference>
<evidence type="ECO:0000313" key="3">
    <source>
        <dbReference type="Proteomes" id="UP001056384"/>
    </source>
</evidence>
<evidence type="ECO:0000256" key="1">
    <source>
        <dbReference type="SAM" id="Phobius"/>
    </source>
</evidence>
<accession>A0A9Q9EGH6</accession>
<dbReference type="OrthoDB" id="5342184at2759"/>
<dbReference type="AlphaFoldDB" id="A0A9Q9EGH6"/>
<keyword evidence="1" id="KW-0812">Transmembrane</keyword>